<proteinExistence type="predicted"/>
<sequence length="470" mass="53916">MRLEFVIALWLLPFWNSFSLASEFKLSQEFETLSHAGAAHIPEPRIEILESNEGFNTAAFRKHENSDLHLNRENLRTSNEEGKNMQLVTHKGSETQFASHSQPSGNDPGDLNFDPYKELSKKGKKYRPPNPDESGSKFTFPRIPPDDEWKIKTWSIKVWRPLYKKLKDGLKFLSTVVSYPFISIIKAPKTGGSHNIPFSFEKFFTPRPKGVWDNIDKYGAWKFPKQPPAYSNDELIETAYFHGEKLSKSKGIYQDDILKKWAEEENLSGLQKELVTSNDYANMLRELYNNRINLALKHKDMEHLSEEILQEWGGARNVKNMFEELLDLAKQTHQGQDPIPAARSRGSKKVGGVYLESIDPSAYEMHLSPLLVLAENKYAQNLPDLTAHGFATGYGTDDIAKIDKLKDQAKQVQDYSHLSASVHRSQFAVEQYMKKLEELRKSEMVNPESVRELFKRIAEAKEFPPPKKLL</sequence>
<gene>
    <name evidence="3" type="ORF">PPACK8108_LOCUS2844</name>
</gene>
<organism evidence="3 4">
    <name type="scientific">Phakopsora pachyrhizi</name>
    <name type="common">Asian soybean rust disease fungus</name>
    <dbReference type="NCBI Taxonomy" id="170000"/>
    <lineage>
        <taxon>Eukaryota</taxon>
        <taxon>Fungi</taxon>
        <taxon>Dikarya</taxon>
        <taxon>Basidiomycota</taxon>
        <taxon>Pucciniomycotina</taxon>
        <taxon>Pucciniomycetes</taxon>
        <taxon>Pucciniales</taxon>
        <taxon>Phakopsoraceae</taxon>
        <taxon>Phakopsora</taxon>
    </lineage>
</organism>
<name>A0AAV0ALF8_PHAPC</name>
<evidence type="ECO:0000313" key="4">
    <source>
        <dbReference type="Proteomes" id="UP001153365"/>
    </source>
</evidence>
<comment type="caution">
    <text evidence="3">The sequence shown here is derived from an EMBL/GenBank/DDBJ whole genome shotgun (WGS) entry which is preliminary data.</text>
</comment>
<evidence type="ECO:0000256" key="1">
    <source>
        <dbReference type="SAM" id="MobiDB-lite"/>
    </source>
</evidence>
<dbReference type="EMBL" id="CALTRL010000495">
    <property type="protein sequence ID" value="CAH7668346.1"/>
    <property type="molecule type" value="Genomic_DNA"/>
</dbReference>
<evidence type="ECO:0000313" key="3">
    <source>
        <dbReference type="EMBL" id="CAH7668346.1"/>
    </source>
</evidence>
<evidence type="ECO:0000256" key="2">
    <source>
        <dbReference type="SAM" id="SignalP"/>
    </source>
</evidence>
<feature type="compositionally biased region" description="Polar residues" evidence="1">
    <location>
        <begin position="94"/>
        <end position="105"/>
    </location>
</feature>
<accession>A0AAV0ALF8</accession>
<feature type="signal peptide" evidence="2">
    <location>
        <begin position="1"/>
        <end position="21"/>
    </location>
</feature>
<dbReference type="Proteomes" id="UP001153365">
    <property type="component" value="Unassembled WGS sequence"/>
</dbReference>
<feature type="chain" id="PRO_5043975974" evidence="2">
    <location>
        <begin position="22"/>
        <end position="470"/>
    </location>
</feature>
<keyword evidence="2" id="KW-0732">Signal</keyword>
<feature type="region of interest" description="Disordered" evidence="1">
    <location>
        <begin position="93"/>
        <end position="140"/>
    </location>
</feature>
<reference evidence="3" key="1">
    <citation type="submission" date="2022-06" db="EMBL/GenBank/DDBJ databases">
        <authorList>
            <consortium name="SYNGENTA / RWTH Aachen University"/>
        </authorList>
    </citation>
    <scope>NUCLEOTIDE SEQUENCE</scope>
</reference>
<dbReference type="AlphaFoldDB" id="A0AAV0ALF8"/>
<keyword evidence="4" id="KW-1185">Reference proteome</keyword>
<protein>
    <submittedName>
        <fullName evidence="3">Expressed protein</fullName>
    </submittedName>
</protein>